<gene>
    <name evidence="1" type="ORF">QFC22_000119</name>
</gene>
<proteinExistence type="predicted"/>
<reference evidence="1" key="1">
    <citation type="submission" date="2023-04" db="EMBL/GenBank/DDBJ databases">
        <title>Draft Genome sequencing of Naganishia species isolated from polar environments using Oxford Nanopore Technology.</title>
        <authorList>
            <person name="Leo P."/>
            <person name="Venkateswaran K."/>
        </authorList>
    </citation>
    <scope>NUCLEOTIDE SEQUENCE</scope>
    <source>
        <strain evidence="1">MNA-CCFEE 5425</strain>
    </source>
</reference>
<sequence length="340" mass="36772">MRLRKIAQKLPQPLSPALTSLIGLLDREGSIKSTDQVVFTEKTTVLGLVTKQQELEHEETPHLVHSPRELDVAYHTLLEHCIAVEAARPTSADVLLKDEEEKAQDLHWDGTGLEGLDEVLLGFEGRGIFEMTGKAGAGKTEPDSVLDRMNIVDCFDMDELRSVLRDIDSSLAFGSLVDNPVDLDDDNQVTDLGRGDTASSGSVRLIVIDTLSNLLAPIITGSTTQGKYYLALWFKCIAQTPVSALPTFPASAFSTTNLKPPLGASFTYFPDISLLLQKSTDVFVMDVHERRMTAGARAAGQNGSTGGSDEGNDSRVVVEVIKNRTGASGFLTGVPIAYRV</sequence>
<keyword evidence="2" id="KW-1185">Reference proteome</keyword>
<evidence type="ECO:0000313" key="1">
    <source>
        <dbReference type="EMBL" id="KAJ9125165.1"/>
    </source>
</evidence>
<name>A0ACC2XNH2_9TREE</name>
<evidence type="ECO:0000313" key="2">
    <source>
        <dbReference type="Proteomes" id="UP001243375"/>
    </source>
</evidence>
<dbReference type="EMBL" id="JASBWU010000001">
    <property type="protein sequence ID" value="KAJ9125165.1"/>
    <property type="molecule type" value="Genomic_DNA"/>
</dbReference>
<dbReference type="Proteomes" id="UP001243375">
    <property type="component" value="Unassembled WGS sequence"/>
</dbReference>
<protein>
    <submittedName>
        <fullName evidence="1">Uncharacterized protein</fullName>
    </submittedName>
</protein>
<organism evidence="1 2">
    <name type="scientific">Naganishia vaughanmartiniae</name>
    <dbReference type="NCBI Taxonomy" id="1424756"/>
    <lineage>
        <taxon>Eukaryota</taxon>
        <taxon>Fungi</taxon>
        <taxon>Dikarya</taxon>
        <taxon>Basidiomycota</taxon>
        <taxon>Agaricomycotina</taxon>
        <taxon>Tremellomycetes</taxon>
        <taxon>Filobasidiales</taxon>
        <taxon>Filobasidiaceae</taxon>
        <taxon>Naganishia</taxon>
    </lineage>
</organism>
<comment type="caution">
    <text evidence="1">The sequence shown here is derived from an EMBL/GenBank/DDBJ whole genome shotgun (WGS) entry which is preliminary data.</text>
</comment>
<accession>A0ACC2XNH2</accession>